<dbReference type="InterPro" id="IPR016024">
    <property type="entry name" value="ARM-type_fold"/>
</dbReference>
<dbReference type="InterPro" id="IPR011989">
    <property type="entry name" value="ARM-like"/>
</dbReference>
<reference evidence="1" key="1">
    <citation type="journal article" date="2015" name="Nature">
        <title>Complex archaea that bridge the gap between prokaryotes and eukaryotes.</title>
        <authorList>
            <person name="Spang A."/>
            <person name="Saw J.H."/>
            <person name="Jorgensen S.L."/>
            <person name="Zaremba-Niedzwiedzka K."/>
            <person name="Martijn J."/>
            <person name="Lind A.E."/>
            <person name="van Eijk R."/>
            <person name="Schleper C."/>
            <person name="Guy L."/>
            <person name="Ettema T.J."/>
        </authorList>
    </citation>
    <scope>NUCLEOTIDE SEQUENCE</scope>
</reference>
<comment type="caution">
    <text evidence="1">The sequence shown here is derived from an EMBL/GenBank/DDBJ whole genome shotgun (WGS) entry which is preliminary data.</text>
</comment>
<dbReference type="Gene3D" id="1.25.10.10">
    <property type="entry name" value="Leucine-rich Repeat Variant"/>
    <property type="match status" value="1"/>
</dbReference>
<protein>
    <recommendedName>
        <fullName evidence="2">HEAT repeat domain-containing protein</fullName>
    </recommendedName>
</protein>
<sequence>MKQKIILVAMLVLLAALGVWCWYWYEHGGQAAKLARSPDVADRLRAIRLLTGKSHSLALTTLDHLADDAELSVAVQATRAIGKAGSDRARVLVGAILRRARTGRVRGEAAAVLGQFEGTDAKLLAVTLAEDLDAHVRAGAARGLARLHARAGLAALVGALRDKDPMVREVAIVAIQKVIGARFLFSPRASEWVRERQVDAIVKALEKHKML</sequence>
<dbReference type="SUPFAM" id="SSF48371">
    <property type="entry name" value="ARM repeat"/>
    <property type="match status" value="1"/>
</dbReference>
<accession>A0A0F9L7S4</accession>
<dbReference type="AlphaFoldDB" id="A0A0F9L7S4"/>
<organism evidence="1">
    <name type="scientific">marine sediment metagenome</name>
    <dbReference type="NCBI Taxonomy" id="412755"/>
    <lineage>
        <taxon>unclassified sequences</taxon>
        <taxon>metagenomes</taxon>
        <taxon>ecological metagenomes</taxon>
    </lineage>
</organism>
<evidence type="ECO:0000313" key="1">
    <source>
        <dbReference type="EMBL" id="KKM23620.1"/>
    </source>
</evidence>
<name>A0A0F9L7S4_9ZZZZ</name>
<evidence type="ECO:0008006" key="2">
    <source>
        <dbReference type="Google" id="ProtNLM"/>
    </source>
</evidence>
<gene>
    <name evidence="1" type="ORF">LCGC14_1613390</name>
</gene>
<dbReference type="Pfam" id="PF13646">
    <property type="entry name" value="HEAT_2"/>
    <property type="match status" value="1"/>
</dbReference>
<proteinExistence type="predicted"/>
<dbReference type="EMBL" id="LAZR01013088">
    <property type="protein sequence ID" value="KKM23620.1"/>
    <property type="molecule type" value="Genomic_DNA"/>
</dbReference>